<evidence type="ECO:0000313" key="1">
    <source>
        <dbReference type="EMBL" id="ESK40261.1"/>
    </source>
</evidence>
<dbReference type="OrthoDB" id="8454702at2"/>
<organism evidence="1 2">
    <name type="scientific">Acinetobacter nectaris CIP 110549</name>
    <dbReference type="NCBI Taxonomy" id="1392540"/>
    <lineage>
        <taxon>Bacteria</taxon>
        <taxon>Pseudomonadati</taxon>
        <taxon>Pseudomonadota</taxon>
        <taxon>Gammaproteobacteria</taxon>
        <taxon>Moraxellales</taxon>
        <taxon>Moraxellaceae</taxon>
        <taxon>Acinetobacter</taxon>
    </lineage>
</organism>
<dbReference type="STRING" id="1392540.P256_00708"/>
<reference evidence="1 2" key="1">
    <citation type="submission" date="2013-10" db="EMBL/GenBank/DDBJ databases">
        <title>The Genome Sequence of Acinetobacter nectaris CIP 110549.</title>
        <authorList>
            <consortium name="The Broad Institute Genomics Platform"/>
            <consortium name="The Broad Institute Genome Sequencing Center for Infectious Disease"/>
            <person name="Cerqueira G."/>
            <person name="Feldgarden M."/>
            <person name="Courvalin P."/>
            <person name="Grillot-Courvalin C."/>
            <person name="Clermont D."/>
            <person name="Rocha E."/>
            <person name="Yoon E.-J."/>
            <person name="Nemec A."/>
            <person name="Young S.K."/>
            <person name="Zeng Q."/>
            <person name="Gargeya S."/>
            <person name="Fitzgerald M."/>
            <person name="Abouelleil A."/>
            <person name="Alvarado L."/>
            <person name="Berlin A.M."/>
            <person name="Chapman S.B."/>
            <person name="Gainer-Dewar J."/>
            <person name="Goldberg J."/>
            <person name="Gnerre S."/>
            <person name="Griggs A."/>
            <person name="Gujja S."/>
            <person name="Hansen M."/>
            <person name="Howarth C."/>
            <person name="Imamovic A."/>
            <person name="Ireland A."/>
            <person name="Larimer J."/>
            <person name="McCowan C."/>
            <person name="Murphy C."/>
            <person name="Pearson M."/>
            <person name="Poon T.W."/>
            <person name="Priest M."/>
            <person name="Roberts A."/>
            <person name="Saif S."/>
            <person name="Shea T."/>
            <person name="Sykes S."/>
            <person name="Wortman J."/>
            <person name="Nusbaum C."/>
            <person name="Birren B."/>
        </authorList>
    </citation>
    <scope>NUCLEOTIDE SEQUENCE [LARGE SCALE GENOMIC DNA]</scope>
    <source>
        <strain evidence="1 2">CIP 110549</strain>
    </source>
</reference>
<evidence type="ECO:0000313" key="2">
    <source>
        <dbReference type="Proteomes" id="UP000023785"/>
    </source>
</evidence>
<name>V2TQH0_9GAMM</name>
<sequence>MGNSFLYRMPSGIPGDVSRKSQSTIEAHHLGAQFASCGLFGIIDANGSFVPPTADTTKPYGILVRDYPFQGQATSLGSSAPTSGTINDVLKRGYMTVLNNAGVAKKGAPVYVRVANDSAAKPLGGIEAIATTNETIAVDAYFMADADANGNVEIAYNI</sequence>
<dbReference type="InterPro" id="IPR056914">
    <property type="entry name" value="Gp53-like"/>
</dbReference>
<dbReference type="eggNOG" id="ENOG50321SD">
    <property type="taxonomic scope" value="Bacteria"/>
</dbReference>
<dbReference type="EMBL" id="AYER01000003">
    <property type="protein sequence ID" value="ESK40261.1"/>
    <property type="molecule type" value="Genomic_DNA"/>
</dbReference>
<dbReference type="Pfam" id="PF23982">
    <property type="entry name" value="XM1_gp53_minor_capsid"/>
    <property type="match status" value="1"/>
</dbReference>
<protein>
    <recommendedName>
        <fullName evidence="3">Bacteriophage protein</fullName>
    </recommendedName>
</protein>
<evidence type="ECO:0008006" key="3">
    <source>
        <dbReference type="Google" id="ProtNLM"/>
    </source>
</evidence>
<dbReference type="PATRIC" id="fig|1392540.3.peg.689"/>
<dbReference type="Proteomes" id="UP000023785">
    <property type="component" value="Unassembled WGS sequence"/>
</dbReference>
<dbReference type="RefSeq" id="WP_023272302.1">
    <property type="nucleotide sequence ID" value="NZ_KI530712.1"/>
</dbReference>
<dbReference type="AlphaFoldDB" id="V2TQH0"/>
<proteinExistence type="predicted"/>
<comment type="caution">
    <text evidence="1">The sequence shown here is derived from an EMBL/GenBank/DDBJ whole genome shotgun (WGS) entry which is preliminary data.</text>
</comment>
<keyword evidence="2" id="KW-1185">Reference proteome</keyword>
<accession>V2TQH0</accession>
<gene>
    <name evidence="1" type="ORF">P256_00708</name>
</gene>
<dbReference type="HOGENOM" id="CLU_138379_0_0_6"/>